<feature type="domain" description="Mitochondrial transcription rescue factor 1 C-terminal" evidence="3">
    <location>
        <begin position="83"/>
        <end position="179"/>
    </location>
</feature>
<dbReference type="InterPro" id="IPR036986">
    <property type="entry name" value="S4_RNA-bd_sf"/>
</dbReference>
<dbReference type="EMBL" id="JAACXV010013401">
    <property type="protein sequence ID" value="KAF7273489.1"/>
    <property type="molecule type" value="Genomic_DNA"/>
</dbReference>
<dbReference type="PROSITE" id="PS50889">
    <property type="entry name" value="S4"/>
    <property type="match status" value="1"/>
</dbReference>
<dbReference type="SUPFAM" id="SSF55174">
    <property type="entry name" value="Alpha-L RNA-binding motif"/>
    <property type="match status" value="1"/>
</dbReference>
<feature type="region of interest" description="Disordered" evidence="2">
    <location>
        <begin position="56"/>
        <end position="77"/>
    </location>
</feature>
<dbReference type="Pfam" id="PF25818">
    <property type="entry name" value="MTRES1_C"/>
    <property type="match status" value="1"/>
</dbReference>
<proteinExistence type="predicted"/>
<accession>A0A834I3X9</accession>
<sequence>MFKICRKLYNKNIFNNACLVRRIQLKRSLSLPCGSLTRKPPNSLVEQVRFRYSKTKVTKSESESEEDQDDEDDEFQDKHTKTLNINVSSLRVDGILKSSLGISRAKIEKMFYDSKIRINGKKLLKKSTSIHEGDEIDIVKGPDVRNPNFITVARVEILTLKAKEESIAVKIRRCKSLSIEAYD</sequence>
<evidence type="ECO:0000256" key="2">
    <source>
        <dbReference type="SAM" id="MobiDB-lite"/>
    </source>
</evidence>
<evidence type="ECO:0000256" key="1">
    <source>
        <dbReference type="PROSITE-ProRule" id="PRU00182"/>
    </source>
</evidence>
<dbReference type="OrthoDB" id="4150at2759"/>
<gene>
    <name evidence="4" type="ORF">GWI33_013810</name>
</gene>
<keyword evidence="5" id="KW-1185">Reference proteome</keyword>
<dbReference type="InterPro" id="IPR057896">
    <property type="entry name" value="MTRES1_C"/>
</dbReference>
<dbReference type="Proteomes" id="UP000625711">
    <property type="component" value="Unassembled WGS sequence"/>
</dbReference>
<dbReference type="AlphaFoldDB" id="A0A834I3X9"/>
<dbReference type="PANTHER" id="PTHR13633:SF3">
    <property type="entry name" value="MITOCHONDRIAL TRANSCRIPTION RESCUE FACTOR 1"/>
    <property type="match status" value="1"/>
</dbReference>
<name>A0A834I3X9_RHYFE</name>
<dbReference type="GO" id="GO:1903108">
    <property type="term" value="P:regulation of mitochondrial transcription"/>
    <property type="evidence" value="ECO:0007669"/>
    <property type="project" value="TreeGrafter"/>
</dbReference>
<organism evidence="4 5">
    <name type="scientific">Rhynchophorus ferrugineus</name>
    <name type="common">Red palm weevil</name>
    <name type="synonym">Curculio ferrugineus</name>
    <dbReference type="NCBI Taxonomy" id="354439"/>
    <lineage>
        <taxon>Eukaryota</taxon>
        <taxon>Metazoa</taxon>
        <taxon>Ecdysozoa</taxon>
        <taxon>Arthropoda</taxon>
        <taxon>Hexapoda</taxon>
        <taxon>Insecta</taxon>
        <taxon>Pterygota</taxon>
        <taxon>Neoptera</taxon>
        <taxon>Endopterygota</taxon>
        <taxon>Coleoptera</taxon>
        <taxon>Polyphaga</taxon>
        <taxon>Cucujiformia</taxon>
        <taxon>Curculionidae</taxon>
        <taxon>Dryophthorinae</taxon>
        <taxon>Rhynchophorus</taxon>
    </lineage>
</organism>
<evidence type="ECO:0000313" key="4">
    <source>
        <dbReference type="EMBL" id="KAF7273489.1"/>
    </source>
</evidence>
<evidence type="ECO:0000259" key="3">
    <source>
        <dbReference type="Pfam" id="PF25818"/>
    </source>
</evidence>
<dbReference type="PANTHER" id="PTHR13633">
    <property type="entry name" value="MITOCHONDRIAL TRANSCRIPTION RESCUE FACTOR 1"/>
    <property type="match status" value="1"/>
</dbReference>
<evidence type="ECO:0000313" key="5">
    <source>
        <dbReference type="Proteomes" id="UP000625711"/>
    </source>
</evidence>
<keyword evidence="1" id="KW-0694">RNA-binding</keyword>
<reference evidence="4" key="1">
    <citation type="submission" date="2020-08" db="EMBL/GenBank/DDBJ databases">
        <title>Genome sequencing and assembly of the red palm weevil Rhynchophorus ferrugineus.</title>
        <authorList>
            <person name="Dias G.B."/>
            <person name="Bergman C.M."/>
            <person name="Manee M."/>
        </authorList>
    </citation>
    <scope>NUCLEOTIDE SEQUENCE</scope>
    <source>
        <strain evidence="4">AA-2017</strain>
        <tissue evidence="4">Whole larva</tissue>
    </source>
</reference>
<dbReference type="Gene3D" id="3.10.290.10">
    <property type="entry name" value="RNA-binding S4 domain"/>
    <property type="match status" value="1"/>
</dbReference>
<protein>
    <recommendedName>
        <fullName evidence="3">Mitochondrial transcription rescue factor 1 C-terminal domain-containing protein</fullName>
    </recommendedName>
</protein>
<dbReference type="GO" id="GO:0005739">
    <property type="term" value="C:mitochondrion"/>
    <property type="evidence" value="ECO:0007669"/>
    <property type="project" value="TreeGrafter"/>
</dbReference>
<feature type="compositionally biased region" description="Acidic residues" evidence="2">
    <location>
        <begin position="63"/>
        <end position="75"/>
    </location>
</feature>
<comment type="caution">
    <text evidence="4">The sequence shown here is derived from an EMBL/GenBank/DDBJ whole genome shotgun (WGS) entry which is preliminary data.</text>
</comment>
<dbReference type="GO" id="GO:0003723">
    <property type="term" value="F:RNA binding"/>
    <property type="evidence" value="ECO:0007669"/>
    <property type="project" value="UniProtKB-KW"/>
</dbReference>